<feature type="region of interest" description="Disordered" evidence="1">
    <location>
        <begin position="101"/>
        <end position="130"/>
    </location>
</feature>
<evidence type="ECO:0000313" key="3">
    <source>
        <dbReference type="Proteomes" id="UP001327560"/>
    </source>
</evidence>
<gene>
    <name evidence="2" type="ORF">Cni_G18714</name>
</gene>
<proteinExistence type="predicted"/>
<keyword evidence="3" id="KW-1185">Reference proteome</keyword>
<evidence type="ECO:0000313" key="2">
    <source>
        <dbReference type="EMBL" id="WOL09960.1"/>
    </source>
</evidence>
<sequence>MVSSSSSAEHVDNDHEIFMGHGKEDGGDASIIVLSGENKGAVAKAPNQLLQRMVDDTHGVVRADDGLVGAFANSNYQAVNNSVVFGGSCIVEDPGVHIAICDDGGDVNPTEGEDSEEEEIEEGELRGTDE</sequence>
<accession>A0AAQ3QJ14</accession>
<evidence type="ECO:0000256" key="1">
    <source>
        <dbReference type="SAM" id="MobiDB-lite"/>
    </source>
</evidence>
<dbReference type="EMBL" id="CP136895">
    <property type="protein sequence ID" value="WOL09960.1"/>
    <property type="molecule type" value="Genomic_DNA"/>
</dbReference>
<dbReference type="AlphaFoldDB" id="A0AAQ3QJ14"/>
<dbReference type="Proteomes" id="UP001327560">
    <property type="component" value="Chromosome 6"/>
</dbReference>
<protein>
    <submittedName>
        <fullName evidence="2">Uncharacterized protein</fullName>
    </submittedName>
</protein>
<name>A0AAQ3QJ14_9LILI</name>
<dbReference type="PANTHER" id="PTHR33472:SF28">
    <property type="entry name" value="BROMO AND FHA DOMAIN-CONTAINING PROTEIN DDB_G0267958"/>
    <property type="match status" value="1"/>
</dbReference>
<organism evidence="2 3">
    <name type="scientific">Canna indica</name>
    <name type="common">Indian-shot</name>
    <dbReference type="NCBI Taxonomy" id="4628"/>
    <lineage>
        <taxon>Eukaryota</taxon>
        <taxon>Viridiplantae</taxon>
        <taxon>Streptophyta</taxon>
        <taxon>Embryophyta</taxon>
        <taxon>Tracheophyta</taxon>
        <taxon>Spermatophyta</taxon>
        <taxon>Magnoliopsida</taxon>
        <taxon>Liliopsida</taxon>
        <taxon>Zingiberales</taxon>
        <taxon>Cannaceae</taxon>
        <taxon>Canna</taxon>
    </lineage>
</organism>
<reference evidence="2 3" key="1">
    <citation type="submission" date="2023-10" db="EMBL/GenBank/DDBJ databases">
        <title>Chromosome-scale genome assembly provides insights into flower coloration mechanisms of Canna indica.</title>
        <authorList>
            <person name="Li C."/>
        </authorList>
    </citation>
    <scope>NUCLEOTIDE SEQUENCE [LARGE SCALE GENOMIC DNA]</scope>
    <source>
        <tissue evidence="2">Flower</tissue>
    </source>
</reference>
<dbReference type="PANTHER" id="PTHR33472">
    <property type="entry name" value="OS01G0106600 PROTEIN"/>
    <property type="match status" value="1"/>
</dbReference>
<feature type="compositionally biased region" description="Acidic residues" evidence="1">
    <location>
        <begin position="111"/>
        <end position="122"/>
    </location>
</feature>